<evidence type="ECO:0000256" key="5">
    <source>
        <dbReference type="ARBA" id="ARBA00022840"/>
    </source>
</evidence>
<comment type="catalytic activity">
    <reaction evidence="11">
        <text>GTP + ATP = 3',3'-cGAMP + 2 diphosphate</text>
        <dbReference type="Rhea" id="RHEA:35647"/>
        <dbReference type="ChEBI" id="CHEBI:30616"/>
        <dbReference type="ChEBI" id="CHEBI:33019"/>
        <dbReference type="ChEBI" id="CHEBI:37565"/>
        <dbReference type="ChEBI" id="CHEBI:71501"/>
    </reaction>
    <physiologicalReaction direction="left-to-right" evidence="11">
        <dbReference type="Rhea" id="RHEA:35648"/>
    </physiologicalReaction>
</comment>
<evidence type="ECO:0000256" key="11">
    <source>
        <dbReference type="ARBA" id="ARBA00048304"/>
    </source>
</evidence>
<name>A0ABT6VCL7_9FLAO</name>
<keyword evidence="8" id="KW-0051">Antiviral defense</keyword>
<evidence type="ECO:0000256" key="8">
    <source>
        <dbReference type="ARBA" id="ARBA00023118"/>
    </source>
</evidence>
<keyword evidence="2" id="KW-0548">Nucleotidyltransferase</keyword>
<dbReference type="RefSeq" id="WP_282718412.1">
    <property type="nucleotide sequence ID" value="NZ_JASCRZ010000007.1"/>
</dbReference>
<comment type="caution">
    <text evidence="13">The sequence shown here is derived from an EMBL/GenBank/DDBJ whole genome shotgun (WGS) entry which is preliminary data.</text>
</comment>
<evidence type="ECO:0000256" key="7">
    <source>
        <dbReference type="ARBA" id="ARBA00023080"/>
    </source>
</evidence>
<dbReference type="Proteomes" id="UP001243403">
    <property type="component" value="Unassembled WGS sequence"/>
</dbReference>
<dbReference type="EMBL" id="JASCRZ010000007">
    <property type="protein sequence ID" value="MDI5895973.1"/>
    <property type="molecule type" value="Genomic_DNA"/>
</dbReference>
<keyword evidence="5" id="KW-0067">ATP-binding</keyword>
<keyword evidence="3" id="KW-0479">Metal-binding</keyword>
<sequence>MANLDHLFKQFDSELNITASKKKALMTSKDNLRIKIKDYFSVNHPNYKPTFYIQGSYKLKTLIRTKDDTCDLDDGVYFKENPDNVTGTTLQSWVKKAVDGTTDATPQHRKKCITIDYKAGYNIDLPVLVFNEEKDSHPNLAVKDSGFQIDDPKEFMTKFNEEKSDQMVRMVKYLKSWCDYKRQDMPSGLSMTVLTMKNFQSNLRDDIALKFLLIEIETDLKAKFSCIMPTTPKDDLFGNYSETKKTNFMSNLSKFIDDAKKAIDEKNKLTASRLWKKHLGNRFPEGKDEDEETTNSASLKAAIGTSMPYFKL</sequence>
<evidence type="ECO:0000256" key="2">
    <source>
        <dbReference type="ARBA" id="ARBA00022695"/>
    </source>
</evidence>
<proteinExistence type="predicted"/>
<dbReference type="NCBIfam" id="NF041078">
    <property type="entry name" value="cGAS"/>
    <property type="match status" value="1"/>
</dbReference>
<dbReference type="Pfam" id="PF21654">
    <property type="entry name" value="DncV-like_NTFase"/>
    <property type="match status" value="1"/>
</dbReference>
<dbReference type="InterPro" id="IPR048445">
    <property type="entry name" value="DncV-like_NTFase"/>
</dbReference>
<keyword evidence="7" id="KW-0546">Nucleotide metabolism</keyword>
<evidence type="ECO:0000256" key="9">
    <source>
        <dbReference type="ARBA" id="ARBA00023134"/>
    </source>
</evidence>
<evidence type="ECO:0000313" key="13">
    <source>
        <dbReference type="EMBL" id="MDI5895973.1"/>
    </source>
</evidence>
<keyword evidence="1" id="KW-0808">Transferase</keyword>
<evidence type="ECO:0000313" key="14">
    <source>
        <dbReference type="Proteomes" id="UP001243403"/>
    </source>
</evidence>
<evidence type="ECO:0000256" key="10">
    <source>
        <dbReference type="ARBA" id="ARBA00044145"/>
    </source>
</evidence>
<evidence type="ECO:0000256" key="4">
    <source>
        <dbReference type="ARBA" id="ARBA00022741"/>
    </source>
</evidence>
<keyword evidence="6" id="KW-0460">Magnesium</keyword>
<gene>
    <name evidence="13" type="ORF">QLS65_13830</name>
</gene>
<protein>
    <recommendedName>
        <fullName evidence="10">Cyclic GMP-AMP synthase</fullName>
    </recommendedName>
</protein>
<keyword evidence="9" id="KW-0342">GTP-binding</keyword>
<reference evidence="13 14" key="1">
    <citation type="submission" date="2023-04" db="EMBL/GenBank/DDBJ databases">
        <title>Two novel species of Flavobacterium.</title>
        <authorList>
            <person name="Liu Q."/>
            <person name="Xin Y.-H."/>
        </authorList>
    </citation>
    <scope>NUCLEOTIDE SEQUENCE [LARGE SCALE GENOMIC DNA]</scope>
    <source>
        <strain evidence="13 14">LB1P51</strain>
    </source>
</reference>
<evidence type="ECO:0000256" key="1">
    <source>
        <dbReference type="ARBA" id="ARBA00022679"/>
    </source>
</evidence>
<keyword evidence="4" id="KW-0547">Nucleotide-binding</keyword>
<evidence type="ECO:0000256" key="3">
    <source>
        <dbReference type="ARBA" id="ARBA00022723"/>
    </source>
</evidence>
<evidence type="ECO:0000259" key="12">
    <source>
        <dbReference type="Pfam" id="PF21654"/>
    </source>
</evidence>
<organism evidence="13 14">
    <name type="scientific">Flavobacterium algoritolerans</name>
    <dbReference type="NCBI Taxonomy" id="3041254"/>
    <lineage>
        <taxon>Bacteria</taxon>
        <taxon>Pseudomonadati</taxon>
        <taxon>Bacteroidota</taxon>
        <taxon>Flavobacteriia</taxon>
        <taxon>Flavobacteriales</taxon>
        <taxon>Flavobacteriaceae</taxon>
        <taxon>Flavobacterium</taxon>
    </lineage>
</organism>
<evidence type="ECO:0000256" key="6">
    <source>
        <dbReference type="ARBA" id="ARBA00022842"/>
    </source>
</evidence>
<accession>A0ABT6VCL7</accession>
<keyword evidence="14" id="KW-1185">Reference proteome</keyword>
<feature type="domain" description="Cyclic GMP-AMP synthase DncV-like nucleotidyltransferase" evidence="12">
    <location>
        <begin position="49"/>
        <end position="127"/>
    </location>
</feature>
<dbReference type="InterPro" id="IPR047805">
    <property type="entry name" value="GAMP_synthase"/>
</dbReference>